<dbReference type="AlphaFoldDB" id="A0A6I1HXI5"/>
<evidence type="ECO:0000313" key="2">
    <source>
        <dbReference type="EMBL" id="KAB8063404.1"/>
    </source>
</evidence>
<accession>A0A6I1HXI5</accession>
<keyword evidence="3" id="KW-1185">Reference proteome</keyword>
<dbReference type="Proteomes" id="UP000468717">
    <property type="component" value="Unassembled WGS sequence"/>
</dbReference>
<sequence length="472" mass="48234">MDPISRATVPNTIPATSRVGATAPLAPLAPALPVPSSSAAALAILSSTQVDISPLGQFLSGVALSRRQLLALQGATDEARAANTPVNVNDDLLALARQLTESFAQLQTSGIDASQLATAGDTPGSLAQRYDLLSGDGTTDAAAALAQDGSLLTQARLASMGIDLRNEDVDVATLQAAYAADSRATLDALQQGTDVLAQVGAVLAQQQGAPLAAVVEADLTGDAQPALAALAGQQLAVAQGEPPQTAAIAQRQLELQQQLEAEELNLDLQGLRPSPAPLAPAAASGQDLPQAQRADSQRVDAQRLDAERVDGDRIYADQQAQQQEAARVDELRQGQVQQQGLQQQAQAAADDAVRAQLAASDAQMAAQAASDRAQVLARAAQGQADAGLATEQAQLAQQNAQAQELAAQAAGMAVPLPSSQDPSVAAAIAAYNLNNAALNPGLMNRPLPASDSRLPLVAPVAPVEPVKPVDKI</sequence>
<proteinExistence type="predicted"/>
<dbReference type="EMBL" id="WFLI01000022">
    <property type="protein sequence ID" value="KAB8063404.1"/>
    <property type="molecule type" value="Genomic_DNA"/>
</dbReference>
<evidence type="ECO:0000313" key="3">
    <source>
        <dbReference type="Proteomes" id="UP000468717"/>
    </source>
</evidence>
<gene>
    <name evidence="2" type="ORF">GCN75_18090</name>
</gene>
<reference evidence="2 3" key="1">
    <citation type="submission" date="2019-10" db="EMBL/GenBank/DDBJ databases">
        <title>Three novel species isolated from a subtropical stream in China.</title>
        <authorList>
            <person name="Lu H."/>
        </authorList>
    </citation>
    <scope>NUCLEOTIDE SEQUENCE [LARGE SCALE GENOMIC DNA]</scope>
    <source>
        <strain evidence="2 3">FT13W</strain>
    </source>
</reference>
<organism evidence="2 3">
    <name type="scientific">Janthinobacterium violaceinigrum</name>
    <dbReference type="NCBI Taxonomy" id="2654252"/>
    <lineage>
        <taxon>Bacteria</taxon>
        <taxon>Pseudomonadati</taxon>
        <taxon>Pseudomonadota</taxon>
        <taxon>Betaproteobacteria</taxon>
        <taxon>Burkholderiales</taxon>
        <taxon>Oxalobacteraceae</taxon>
        <taxon>Janthinobacterium</taxon>
    </lineage>
</organism>
<feature type="region of interest" description="Disordered" evidence="1">
    <location>
        <begin position="270"/>
        <end position="301"/>
    </location>
</feature>
<dbReference type="RefSeq" id="WP_152283689.1">
    <property type="nucleotide sequence ID" value="NZ_WFLI01000022.1"/>
</dbReference>
<protein>
    <submittedName>
        <fullName evidence="2">Uncharacterized protein</fullName>
    </submittedName>
</protein>
<comment type="caution">
    <text evidence="2">The sequence shown here is derived from an EMBL/GenBank/DDBJ whole genome shotgun (WGS) entry which is preliminary data.</text>
</comment>
<evidence type="ECO:0000256" key="1">
    <source>
        <dbReference type="SAM" id="MobiDB-lite"/>
    </source>
</evidence>
<name>A0A6I1HXI5_9BURK</name>